<feature type="region of interest" description="Disordered" evidence="5">
    <location>
        <begin position="93"/>
        <end position="116"/>
    </location>
</feature>
<organism evidence="6 7">
    <name type="scientific">Dissostichus eleginoides</name>
    <name type="common">Patagonian toothfish</name>
    <name type="synonym">Dissostichus amissus</name>
    <dbReference type="NCBI Taxonomy" id="100907"/>
    <lineage>
        <taxon>Eukaryota</taxon>
        <taxon>Metazoa</taxon>
        <taxon>Chordata</taxon>
        <taxon>Craniata</taxon>
        <taxon>Vertebrata</taxon>
        <taxon>Euteleostomi</taxon>
        <taxon>Actinopterygii</taxon>
        <taxon>Neopterygii</taxon>
        <taxon>Teleostei</taxon>
        <taxon>Neoteleostei</taxon>
        <taxon>Acanthomorphata</taxon>
        <taxon>Eupercaria</taxon>
        <taxon>Perciformes</taxon>
        <taxon>Notothenioidei</taxon>
        <taxon>Nototheniidae</taxon>
        <taxon>Dissostichus</taxon>
    </lineage>
</organism>
<reference evidence="6" key="1">
    <citation type="submission" date="2023-04" db="EMBL/GenBank/DDBJ databases">
        <title>Chromosome-level genome of Chaenocephalus aceratus.</title>
        <authorList>
            <person name="Park H."/>
        </authorList>
    </citation>
    <scope>NUCLEOTIDE SEQUENCE</scope>
    <source>
        <strain evidence="6">DE</strain>
        <tissue evidence="6">Muscle</tissue>
    </source>
</reference>
<dbReference type="AlphaFoldDB" id="A0AAD9F1K7"/>
<keyword evidence="7" id="KW-1185">Reference proteome</keyword>
<comment type="similarity">
    <text evidence="2">Belongs to the IL-6 superfamily.</text>
</comment>
<proteinExistence type="inferred from homology"/>
<dbReference type="GO" id="GO:0007166">
    <property type="term" value="P:cell surface receptor signaling pathway"/>
    <property type="evidence" value="ECO:0007669"/>
    <property type="project" value="TreeGrafter"/>
</dbReference>
<comment type="subcellular location">
    <subcellularLocation>
        <location evidence="1">Secreted</location>
    </subcellularLocation>
</comment>
<evidence type="ECO:0000313" key="7">
    <source>
        <dbReference type="Proteomes" id="UP001228049"/>
    </source>
</evidence>
<dbReference type="Proteomes" id="UP001228049">
    <property type="component" value="Unassembled WGS sequence"/>
</dbReference>
<dbReference type="Gene3D" id="1.20.1250.10">
    <property type="match status" value="1"/>
</dbReference>
<dbReference type="GO" id="GO:0005615">
    <property type="term" value="C:extracellular space"/>
    <property type="evidence" value="ECO:0007669"/>
    <property type="project" value="UniProtKB-KW"/>
</dbReference>
<evidence type="ECO:0000256" key="1">
    <source>
        <dbReference type="ARBA" id="ARBA00004613"/>
    </source>
</evidence>
<dbReference type="EMBL" id="JASDAP010000023">
    <property type="protein sequence ID" value="KAK1882320.1"/>
    <property type="molecule type" value="Genomic_DNA"/>
</dbReference>
<gene>
    <name evidence="6" type="ORF">KUDE01_023105</name>
</gene>
<sequence>MVSRAVGTTLPQNIRHVQHDLRDLMSQVSTQMSYMRSSWTKPTFPTPLNPQNGSQTVWDSSVEGYIILRDLDLYLTRLARDFLFLASKHTDDSVLKQNRDDKKQQNEEKAMSTYWE</sequence>
<evidence type="ECO:0000256" key="3">
    <source>
        <dbReference type="ARBA" id="ARBA00022514"/>
    </source>
</evidence>
<evidence type="ECO:0000256" key="2">
    <source>
        <dbReference type="ARBA" id="ARBA00007432"/>
    </source>
</evidence>
<evidence type="ECO:0000256" key="5">
    <source>
        <dbReference type="SAM" id="MobiDB-lite"/>
    </source>
</evidence>
<comment type="caution">
    <text evidence="6">The sequence shown here is derived from an EMBL/GenBank/DDBJ whole genome shotgun (WGS) entry which is preliminary data.</text>
</comment>
<dbReference type="GO" id="GO:0005125">
    <property type="term" value="F:cytokine activity"/>
    <property type="evidence" value="ECO:0007669"/>
    <property type="project" value="UniProtKB-KW"/>
</dbReference>
<feature type="compositionally biased region" description="Basic and acidic residues" evidence="5">
    <location>
        <begin position="93"/>
        <end position="110"/>
    </location>
</feature>
<dbReference type="PANTHER" id="PTHR21353">
    <property type="match status" value="1"/>
</dbReference>
<dbReference type="InterPro" id="IPR009079">
    <property type="entry name" value="4_helix_cytokine-like_core"/>
</dbReference>
<keyword evidence="3" id="KW-0202">Cytokine</keyword>
<evidence type="ECO:0000313" key="6">
    <source>
        <dbReference type="EMBL" id="KAK1882320.1"/>
    </source>
</evidence>
<accession>A0AAD9F1K7</accession>
<evidence type="ECO:0000256" key="4">
    <source>
        <dbReference type="ARBA" id="ARBA00022525"/>
    </source>
</evidence>
<name>A0AAD9F1K7_DISEL</name>
<dbReference type="PANTHER" id="PTHR21353:SF9">
    <property type="match status" value="1"/>
</dbReference>
<dbReference type="SUPFAM" id="SSF47266">
    <property type="entry name" value="4-helical cytokines"/>
    <property type="match status" value="1"/>
</dbReference>
<dbReference type="InterPro" id="IPR010681">
    <property type="entry name" value="PRF/CT"/>
</dbReference>
<keyword evidence="4" id="KW-0964">Secreted</keyword>
<protein>
    <submittedName>
        <fullName evidence="6">Proline-responsive transcriptional activator PutR</fullName>
    </submittedName>
</protein>